<dbReference type="InterPro" id="IPR049082">
    <property type="entry name" value="T7SS_signal"/>
</dbReference>
<feature type="compositionally biased region" description="Low complexity" evidence="1">
    <location>
        <begin position="289"/>
        <end position="307"/>
    </location>
</feature>
<dbReference type="AlphaFoldDB" id="A0A840J6A2"/>
<organism evidence="3 4">
    <name type="scientific">Amycolatopsis jiangsuensis</name>
    <dbReference type="NCBI Taxonomy" id="1181879"/>
    <lineage>
        <taxon>Bacteria</taxon>
        <taxon>Bacillati</taxon>
        <taxon>Actinomycetota</taxon>
        <taxon>Actinomycetes</taxon>
        <taxon>Pseudonocardiales</taxon>
        <taxon>Pseudonocardiaceae</taxon>
        <taxon>Amycolatopsis</taxon>
    </lineage>
</organism>
<dbReference type="Proteomes" id="UP000581769">
    <property type="component" value="Unassembled WGS sequence"/>
</dbReference>
<dbReference type="Pfam" id="PF21725">
    <property type="entry name" value="T7SS_signal"/>
    <property type="match status" value="1"/>
</dbReference>
<evidence type="ECO:0000259" key="2">
    <source>
        <dbReference type="Pfam" id="PF21725"/>
    </source>
</evidence>
<reference evidence="3 4" key="1">
    <citation type="submission" date="2020-08" db="EMBL/GenBank/DDBJ databases">
        <title>Sequencing the genomes of 1000 actinobacteria strains.</title>
        <authorList>
            <person name="Klenk H.-P."/>
        </authorList>
    </citation>
    <scope>NUCLEOTIDE SEQUENCE [LARGE SCALE GENOMIC DNA]</scope>
    <source>
        <strain evidence="3 4">DSM 45859</strain>
    </source>
</reference>
<comment type="caution">
    <text evidence="3">The sequence shown here is derived from an EMBL/GenBank/DDBJ whole genome shotgun (WGS) entry which is preliminary data.</text>
</comment>
<name>A0A840J6A2_9PSEU</name>
<feature type="domain" description="Putative T7SS secretion signal" evidence="2">
    <location>
        <begin position="3"/>
        <end position="178"/>
    </location>
</feature>
<feature type="compositionally biased region" description="Basic and acidic residues" evidence="1">
    <location>
        <begin position="364"/>
        <end position="378"/>
    </location>
</feature>
<protein>
    <recommendedName>
        <fullName evidence="2">Putative T7SS secretion signal domain-containing protein</fullName>
    </recommendedName>
</protein>
<sequence>MAELGETQDPAALIPGHPEAIEENARVLQARAGEAGSAADGLKAIDTGAWQGPAATAFHDKFSYEPGKWYAAADSLQAASGALNDYAGTLRWAQAQAAEAVSLWNQGQAATQQAKASYDQAAAQAQANNQPPPVFTDLGERQRQAARDALNRARAQLADSGNITAQTLRDRAGQAPQKSSWLDDVGDTLAQAGADVVNAMASAGNAMLNHPLDTLAAAGGIGLTVISSAGEGLGGVLDATGVGAVAGVPLNIASAAGIAAGVSMTGAAVTDLAGHAAGDDRVEPLKVNSSSESAGSSAADSSPPSGAQDGWASRPSNNGKGTIWQKPGSSGDANSVRVMEPGADPRYPNGYVKFTNEHNQPVKLDGKPGSRAETHIPRNADGSYPTPEGW</sequence>
<feature type="region of interest" description="Disordered" evidence="1">
    <location>
        <begin position="280"/>
        <end position="390"/>
    </location>
</feature>
<evidence type="ECO:0000256" key="1">
    <source>
        <dbReference type="SAM" id="MobiDB-lite"/>
    </source>
</evidence>
<proteinExistence type="predicted"/>
<dbReference type="RefSeq" id="WP_221458075.1">
    <property type="nucleotide sequence ID" value="NZ_JACHMG010000001.1"/>
</dbReference>
<keyword evidence="4" id="KW-1185">Reference proteome</keyword>
<dbReference type="EMBL" id="JACHMG010000001">
    <property type="protein sequence ID" value="MBB4689313.1"/>
    <property type="molecule type" value="Genomic_DNA"/>
</dbReference>
<evidence type="ECO:0000313" key="4">
    <source>
        <dbReference type="Proteomes" id="UP000581769"/>
    </source>
</evidence>
<gene>
    <name evidence="3" type="ORF">BJY18_006798</name>
</gene>
<evidence type="ECO:0000313" key="3">
    <source>
        <dbReference type="EMBL" id="MBB4689313.1"/>
    </source>
</evidence>
<accession>A0A840J6A2</accession>